<evidence type="ECO:0000256" key="5">
    <source>
        <dbReference type="ARBA" id="ARBA00022679"/>
    </source>
</evidence>
<dbReference type="InterPro" id="IPR003594">
    <property type="entry name" value="HATPase_dom"/>
</dbReference>
<keyword evidence="6" id="KW-0812">Transmembrane</keyword>
<dbReference type="PROSITE" id="PS50885">
    <property type="entry name" value="HAMP"/>
    <property type="match status" value="1"/>
</dbReference>
<evidence type="ECO:0000256" key="7">
    <source>
        <dbReference type="ARBA" id="ARBA00022777"/>
    </source>
</evidence>
<keyword evidence="8" id="KW-1133">Transmembrane helix</keyword>
<dbReference type="PRINTS" id="PR00344">
    <property type="entry name" value="BCTRLSENSOR"/>
</dbReference>
<protein>
    <recommendedName>
        <fullName evidence="3">histidine kinase</fullName>
        <ecNumber evidence="3">2.7.13.3</ecNumber>
    </recommendedName>
</protein>
<dbReference type="SMART" id="SM00387">
    <property type="entry name" value="HATPase_c"/>
    <property type="match status" value="1"/>
</dbReference>
<feature type="domain" description="HAMP" evidence="13">
    <location>
        <begin position="193"/>
        <end position="246"/>
    </location>
</feature>
<evidence type="ECO:0000256" key="10">
    <source>
        <dbReference type="ARBA" id="ARBA00023136"/>
    </source>
</evidence>
<dbReference type="InterPro" id="IPR003661">
    <property type="entry name" value="HisK_dim/P_dom"/>
</dbReference>
<dbReference type="InterPro" id="IPR005467">
    <property type="entry name" value="His_kinase_dom"/>
</dbReference>
<dbReference type="Proteomes" id="UP000000657">
    <property type="component" value="Chromosome"/>
</dbReference>
<dbReference type="Pfam" id="PF00672">
    <property type="entry name" value="HAMP"/>
    <property type="match status" value="1"/>
</dbReference>
<dbReference type="SUPFAM" id="SSF55874">
    <property type="entry name" value="ATPase domain of HSP90 chaperone/DNA topoisomerase II/histidine kinase"/>
    <property type="match status" value="1"/>
</dbReference>
<evidence type="ECO:0000256" key="9">
    <source>
        <dbReference type="ARBA" id="ARBA00023012"/>
    </source>
</evidence>
<feature type="domain" description="Histidine kinase" evidence="12">
    <location>
        <begin position="254"/>
        <end position="455"/>
    </location>
</feature>
<dbReference type="OrthoDB" id="3849995at2"/>
<evidence type="ECO:0000256" key="6">
    <source>
        <dbReference type="ARBA" id="ARBA00022692"/>
    </source>
</evidence>
<dbReference type="Pfam" id="PF00512">
    <property type="entry name" value="HisKA"/>
    <property type="match status" value="1"/>
</dbReference>
<evidence type="ECO:0000256" key="1">
    <source>
        <dbReference type="ARBA" id="ARBA00000085"/>
    </source>
</evidence>
<dbReference type="InterPro" id="IPR004358">
    <property type="entry name" value="Sig_transdc_His_kin-like_C"/>
</dbReference>
<sequence length="465" mass="49203">MARRTVANWASRVVTWWREWRDRLSLRAQLVTITAVLASAIAAGLVIVVQISLAGAASSTTERILNDHARALVTGISAASPDGVLNVPRSQLDPGVAVYDKSGSQVAGTVPPSMQEEFKGLSVATKKRIVEGGDRFAIMALPFMTSPKLQGVVIITEPLAPYERNEQVAMVVSIIAGALLVLMAAGSAAWISKRVLSPVAQMARTADEWSEHDLERRFALGAPTNEIRALGNTLDGLLDKAVTVIRAEQRLTSELAHELRTPLTTIHGAAYLLALRTDLDDQAREDVALIKNSSASMSNTISVLLDLARRHSQALHSDRTQLDDLAVELEGLPMPGGHLNVDLSPALSINVPAALAIRAVSPILNNALQVSDRAWVSARADGRSVALLVADSGPGVPDQWVETLFEPGWSGNGGSGLGLSLARRVARSGGGDVSLVEQRNQHGGATFAVTFPGGRAARTSPARGG</sequence>
<gene>
    <name evidence="14" type="ordered locus">FRAAL6360</name>
</gene>
<dbReference type="STRING" id="326424.FRAAL6360"/>
<evidence type="ECO:0000259" key="13">
    <source>
        <dbReference type="PROSITE" id="PS50885"/>
    </source>
</evidence>
<keyword evidence="15" id="KW-1185">Reference proteome</keyword>
<proteinExistence type="predicted"/>
<keyword evidence="7" id="KW-0418">Kinase</keyword>
<keyword evidence="10" id="KW-0472">Membrane</keyword>
<dbReference type="CDD" id="cd00082">
    <property type="entry name" value="HisKA"/>
    <property type="match status" value="1"/>
</dbReference>
<keyword evidence="4" id="KW-0597">Phosphoprotein</keyword>
<dbReference type="AlphaFoldDB" id="Q0RC45"/>
<name>Q0RC45_FRAAA</name>
<evidence type="ECO:0000256" key="8">
    <source>
        <dbReference type="ARBA" id="ARBA00022989"/>
    </source>
</evidence>
<evidence type="ECO:0000256" key="2">
    <source>
        <dbReference type="ARBA" id="ARBA00004236"/>
    </source>
</evidence>
<comment type="catalytic activity">
    <reaction evidence="1">
        <text>ATP + protein L-histidine = ADP + protein N-phospho-L-histidine.</text>
        <dbReference type="EC" id="2.7.13.3"/>
    </reaction>
</comment>
<evidence type="ECO:0000313" key="14">
    <source>
        <dbReference type="EMBL" id="CAJ64983.1"/>
    </source>
</evidence>
<reference evidence="14 15" key="1">
    <citation type="journal article" date="2007" name="Genome Res.">
        <title>Genome characteristics of facultatively symbiotic Frankia sp. strains reflect host range and host plant biogeography.</title>
        <authorList>
            <person name="Normand P."/>
            <person name="Lapierre P."/>
            <person name="Tisa L.S."/>
            <person name="Gogarten J.P."/>
            <person name="Alloisio N."/>
            <person name="Bagnarol E."/>
            <person name="Bassi C.A."/>
            <person name="Berry A.M."/>
            <person name="Bickhart D.M."/>
            <person name="Choisne N."/>
            <person name="Couloux A."/>
            <person name="Cournoyer B."/>
            <person name="Cruveiller S."/>
            <person name="Daubin V."/>
            <person name="Demange N."/>
            <person name="Francino M.P."/>
            <person name="Goltsman E."/>
            <person name="Huang Y."/>
            <person name="Kopp O.R."/>
            <person name="Labarre L."/>
            <person name="Lapidus A."/>
            <person name="Lavire C."/>
            <person name="Marechal J."/>
            <person name="Martinez M."/>
            <person name="Mastronunzio J.E."/>
            <person name="Mullin B.C."/>
            <person name="Niemann J."/>
            <person name="Pujic P."/>
            <person name="Rawnsley T."/>
            <person name="Rouy Z."/>
            <person name="Schenowitz C."/>
            <person name="Sellstedt A."/>
            <person name="Tavares F."/>
            <person name="Tomkins J.P."/>
            <person name="Vallenet D."/>
            <person name="Valverde C."/>
            <person name="Wall L.G."/>
            <person name="Wang Y."/>
            <person name="Medigue C."/>
            <person name="Benson D.R."/>
        </authorList>
    </citation>
    <scope>NUCLEOTIDE SEQUENCE [LARGE SCALE GENOMIC DNA]</scope>
    <source>
        <strain evidence="15">DSM 45986 / CECT 9034 / ACN14a</strain>
    </source>
</reference>
<evidence type="ECO:0000256" key="3">
    <source>
        <dbReference type="ARBA" id="ARBA00012438"/>
    </source>
</evidence>
<dbReference type="HOGENOM" id="CLU_000445_89_4_11"/>
<evidence type="ECO:0000256" key="4">
    <source>
        <dbReference type="ARBA" id="ARBA00022553"/>
    </source>
</evidence>
<dbReference type="InterPro" id="IPR036890">
    <property type="entry name" value="HATPase_C_sf"/>
</dbReference>
<feature type="region of interest" description="Disordered" evidence="11">
    <location>
        <begin position="446"/>
        <end position="465"/>
    </location>
</feature>
<dbReference type="Gene3D" id="1.10.287.130">
    <property type="match status" value="1"/>
</dbReference>
<dbReference type="PANTHER" id="PTHR45436:SF5">
    <property type="entry name" value="SENSOR HISTIDINE KINASE TRCS"/>
    <property type="match status" value="1"/>
</dbReference>
<organism evidence="14 15">
    <name type="scientific">Frankia alni (strain DSM 45986 / CECT 9034 / ACN14a)</name>
    <dbReference type="NCBI Taxonomy" id="326424"/>
    <lineage>
        <taxon>Bacteria</taxon>
        <taxon>Bacillati</taxon>
        <taxon>Actinomycetota</taxon>
        <taxon>Actinomycetes</taxon>
        <taxon>Frankiales</taxon>
        <taxon>Frankiaceae</taxon>
        <taxon>Frankia</taxon>
    </lineage>
</organism>
<dbReference type="InterPro" id="IPR003660">
    <property type="entry name" value="HAMP_dom"/>
</dbReference>
<dbReference type="SMART" id="SM00388">
    <property type="entry name" value="HisKA"/>
    <property type="match status" value="1"/>
</dbReference>
<comment type="subcellular location">
    <subcellularLocation>
        <location evidence="2">Cell membrane</location>
    </subcellularLocation>
</comment>
<dbReference type="EC" id="2.7.13.3" evidence="3"/>
<keyword evidence="5" id="KW-0808">Transferase</keyword>
<dbReference type="Gene3D" id="6.10.340.10">
    <property type="match status" value="1"/>
</dbReference>
<keyword evidence="9" id="KW-0902">Two-component regulatory system</keyword>
<evidence type="ECO:0000313" key="15">
    <source>
        <dbReference type="Proteomes" id="UP000000657"/>
    </source>
</evidence>
<accession>Q0RC45</accession>
<dbReference type="PROSITE" id="PS50109">
    <property type="entry name" value="HIS_KIN"/>
    <property type="match status" value="1"/>
</dbReference>
<dbReference type="eggNOG" id="COG2205">
    <property type="taxonomic scope" value="Bacteria"/>
</dbReference>
<dbReference type="Gene3D" id="3.30.565.10">
    <property type="entry name" value="Histidine kinase-like ATPase, C-terminal domain"/>
    <property type="match status" value="1"/>
</dbReference>
<dbReference type="InterPro" id="IPR036097">
    <property type="entry name" value="HisK_dim/P_sf"/>
</dbReference>
<dbReference type="Pfam" id="PF02518">
    <property type="entry name" value="HATPase_c"/>
    <property type="match status" value="1"/>
</dbReference>
<dbReference type="KEGG" id="fal:FRAAL6360"/>
<dbReference type="SUPFAM" id="SSF47384">
    <property type="entry name" value="Homodimeric domain of signal transducing histidine kinase"/>
    <property type="match status" value="1"/>
</dbReference>
<dbReference type="InterPro" id="IPR050428">
    <property type="entry name" value="TCS_sensor_his_kinase"/>
</dbReference>
<dbReference type="GO" id="GO:0005886">
    <property type="term" value="C:plasma membrane"/>
    <property type="evidence" value="ECO:0007669"/>
    <property type="project" value="UniProtKB-SubCell"/>
</dbReference>
<dbReference type="PANTHER" id="PTHR45436">
    <property type="entry name" value="SENSOR HISTIDINE KINASE YKOH"/>
    <property type="match status" value="1"/>
</dbReference>
<dbReference type="SMART" id="SM00304">
    <property type="entry name" value="HAMP"/>
    <property type="match status" value="1"/>
</dbReference>
<dbReference type="EMBL" id="CT573213">
    <property type="protein sequence ID" value="CAJ64983.1"/>
    <property type="molecule type" value="Genomic_DNA"/>
</dbReference>
<dbReference type="GO" id="GO:0000155">
    <property type="term" value="F:phosphorelay sensor kinase activity"/>
    <property type="evidence" value="ECO:0007669"/>
    <property type="project" value="InterPro"/>
</dbReference>
<evidence type="ECO:0000259" key="12">
    <source>
        <dbReference type="PROSITE" id="PS50109"/>
    </source>
</evidence>
<evidence type="ECO:0000256" key="11">
    <source>
        <dbReference type="SAM" id="MobiDB-lite"/>
    </source>
</evidence>